<evidence type="ECO:0000256" key="3">
    <source>
        <dbReference type="ARBA" id="ARBA00022525"/>
    </source>
</evidence>
<dbReference type="InterPro" id="IPR006170">
    <property type="entry name" value="PBP/GOBP"/>
</dbReference>
<comment type="similarity">
    <text evidence="2">Belongs to the PBP/GOBP family.</text>
</comment>
<proteinExistence type="inferred from homology"/>
<dbReference type="InterPro" id="IPR036728">
    <property type="entry name" value="PBP_GOBP_sf"/>
</dbReference>
<dbReference type="SUPFAM" id="SSF47565">
    <property type="entry name" value="Insect pheromone/odorant-binding proteins"/>
    <property type="match status" value="1"/>
</dbReference>
<dbReference type="EMBL" id="GBYB01000779">
    <property type="protein sequence ID" value="JAG70546.1"/>
    <property type="molecule type" value="Transcribed_RNA"/>
</dbReference>
<protein>
    <submittedName>
        <fullName evidence="7">General odorant-binding protein 56d</fullName>
    </submittedName>
    <submittedName>
        <fullName evidence="5">Obp56d_0 protein</fullName>
    </submittedName>
</protein>
<dbReference type="GO" id="GO:0005549">
    <property type="term" value="F:odorant binding"/>
    <property type="evidence" value="ECO:0007669"/>
    <property type="project" value="InterPro"/>
</dbReference>
<keyword evidence="3" id="KW-0964">Secreted</keyword>
<evidence type="ECO:0000256" key="2">
    <source>
        <dbReference type="ARBA" id="ARBA00008098"/>
    </source>
</evidence>
<name>A0A0C9QC14_9HYME</name>
<dbReference type="SMR" id="A0A0C9QC14"/>
<dbReference type="SMART" id="SM00708">
    <property type="entry name" value="PhBP"/>
    <property type="match status" value="1"/>
</dbReference>
<reference evidence="5" key="1">
    <citation type="submission" date="2015-01" db="EMBL/GenBank/DDBJ databases">
        <title>Transcriptome Assembly of Fopius arisanus.</title>
        <authorList>
            <person name="Geib S."/>
        </authorList>
    </citation>
    <scope>NUCLEOTIDE SEQUENCE</scope>
</reference>
<evidence type="ECO:0000313" key="7">
    <source>
        <dbReference type="RefSeq" id="XP_011298150.1"/>
    </source>
</evidence>
<accession>A0A0C9QC14</accession>
<dbReference type="GO" id="GO:0005615">
    <property type="term" value="C:extracellular space"/>
    <property type="evidence" value="ECO:0007669"/>
    <property type="project" value="TreeGrafter"/>
</dbReference>
<dbReference type="AlphaFoldDB" id="A0A0C9QC14"/>
<evidence type="ECO:0000313" key="6">
    <source>
        <dbReference type="Proteomes" id="UP000694866"/>
    </source>
</evidence>
<dbReference type="OrthoDB" id="8194670at2759"/>
<dbReference type="GO" id="GO:0007608">
    <property type="term" value="P:sensory perception of smell"/>
    <property type="evidence" value="ECO:0007669"/>
    <property type="project" value="TreeGrafter"/>
</dbReference>
<dbReference type="KEGG" id="fas:105263570"/>
<organism evidence="5">
    <name type="scientific">Fopius arisanus</name>
    <dbReference type="NCBI Taxonomy" id="64838"/>
    <lineage>
        <taxon>Eukaryota</taxon>
        <taxon>Metazoa</taxon>
        <taxon>Ecdysozoa</taxon>
        <taxon>Arthropoda</taxon>
        <taxon>Hexapoda</taxon>
        <taxon>Insecta</taxon>
        <taxon>Pterygota</taxon>
        <taxon>Neoptera</taxon>
        <taxon>Endopterygota</taxon>
        <taxon>Hymenoptera</taxon>
        <taxon>Apocrita</taxon>
        <taxon>Ichneumonoidea</taxon>
        <taxon>Braconidae</taxon>
        <taxon>Opiinae</taxon>
        <taxon>Fopius</taxon>
    </lineage>
</organism>
<gene>
    <name evidence="5" type="primary">Obp56d_0</name>
    <name evidence="7" type="synonym">LOC105263570</name>
    <name evidence="5" type="ORF">g.9759</name>
</gene>
<dbReference type="FunFam" id="1.10.238.20:FF:000001">
    <property type="entry name" value="General odorant-binding protein lush"/>
    <property type="match status" value="1"/>
</dbReference>
<dbReference type="CDD" id="cd23992">
    <property type="entry name" value="PBP_GOBP"/>
    <property type="match status" value="1"/>
</dbReference>
<dbReference type="RefSeq" id="XP_011298150.1">
    <property type="nucleotide sequence ID" value="XM_011299848.1"/>
</dbReference>
<keyword evidence="6" id="KW-1185">Reference proteome</keyword>
<accession>A0A9R1SVX4</accession>
<evidence type="ECO:0000313" key="5">
    <source>
        <dbReference type="EMBL" id="JAG70546.1"/>
    </source>
</evidence>
<evidence type="ECO:0000256" key="1">
    <source>
        <dbReference type="ARBA" id="ARBA00004613"/>
    </source>
</evidence>
<keyword evidence="4" id="KW-0732">Signal</keyword>
<evidence type="ECO:0000256" key="4">
    <source>
        <dbReference type="ARBA" id="ARBA00022729"/>
    </source>
</evidence>
<comment type="subcellular location">
    <subcellularLocation>
        <location evidence="1">Secreted</location>
    </subcellularLocation>
</comment>
<dbReference type="Pfam" id="PF01395">
    <property type="entry name" value="PBP_GOBP"/>
    <property type="match status" value="1"/>
</dbReference>
<dbReference type="PANTHER" id="PTHR11857">
    <property type="entry name" value="ODORANT BINDING PROTEIN-RELATED"/>
    <property type="match status" value="1"/>
</dbReference>
<sequence>MHSRLLLFPLPTMRVVSIALITTALLLALLGAEADIRRECRKQTGVSWGGLKKLRAGNFQPEDRKLKCYIKCFLQKNGIFGETDIDIDKTLRHLPWGIQGSSRKILERCKKIPSRDTCDKAFQILKCYHKAEPQILKIVAFV</sequence>
<dbReference type="GeneID" id="105263570"/>
<dbReference type="Gene3D" id="1.10.238.20">
    <property type="entry name" value="Pheromone/general odorant binding protein domain"/>
    <property type="match status" value="1"/>
</dbReference>
<dbReference type="Proteomes" id="UP000694866">
    <property type="component" value="Unplaced"/>
</dbReference>
<reference evidence="7" key="2">
    <citation type="submission" date="2025-04" db="UniProtKB">
        <authorList>
            <consortium name="RefSeq"/>
        </authorList>
    </citation>
    <scope>IDENTIFICATION</scope>
    <source>
        <strain evidence="7">USDA-PBARC FA_bdor</strain>
        <tissue evidence="7">Whole organism</tissue>
    </source>
</reference>
<dbReference type="CTD" id="100301492"/>